<dbReference type="AlphaFoldDB" id="A0A1E4R185"/>
<dbReference type="PROSITE" id="PS50885">
    <property type="entry name" value="HAMP"/>
    <property type="match status" value="1"/>
</dbReference>
<dbReference type="CDD" id="cd00075">
    <property type="entry name" value="HATPase"/>
    <property type="match status" value="1"/>
</dbReference>
<evidence type="ECO:0000256" key="13">
    <source>
        <dbReference type="SAM" id="Phobius"/>
    </source>
</evidence>
<dbReference type="OrthoDB" id="9813151at2"/>
<accession>A0A1E4R185</accession>
<dbReference type="PANTHER" id="PTHR45453">
    <property type="entry name" value="PHOSPHATE REGULON SENSOR PROTEIN PHOR"/>
    <property type="match status" value="1"/>
</dbReference>
<dbReference type="InterPro" id="IPR003661">
    <property type="entry name" value="HisK_dim/P_dom"/>
</dbReference>
<dbReference type="InterPro" id="IPR005467">
    <property type="entry name" value="His_kinase_dom"/>
</dbReference>
<dbReference type="Pfam" id="PF02518">
    <property type="entry name" value="HATPase_c"/>
    <property type="match status" value="1"/>
</dbReference>
<dbReference type="CDD" id="cd00082">
    <property type="entry name" value="HisKA"/>
    <property type="match status" value="1"/>
</dbReference>
<evidence type="ECO:0000256" key="6">
    <source>
        <dbReference type="ARBA" id="ARBA00022679"/>
    </source>
</evidence>
<evidence type="ECO:0000256" key="5">
    <source>
        <dbReference type="ARBA" id="ARBA00022553"/>
    </source>
</evidence>
<feature type="domain" description="Histidine kinase" evidence="14">
    <location>
        <begin position="240"/>
        <end position="456"/>
    </location>
</feature>
<comment type="subcellular location">
    <subcellularLocation>
        <location evidence="2">Cell membrane</location>
        <topology evidence="2">Multi-pass membrane protein</topology>
    </subcellularLocation>
</comment>
<dbReference type="Gene3D" id="3.30.565.10">
    <property type="entry name" value="Histidine kinase-like ATPase, C-terminal domain"/>
    <property type="match status" value="1"/>
</dbReference>
<keyword evidence="12" id="KW-0175">Coiled coil</keyword>
<dbReference type="SUPFAM" id="SSF158472">
    <property type="entry name" value="HAMP domain-like"/>
    <property type="match status" value="1"/>
</dbReference>
<reference evidence="16 17" key="1">
    <citation type="submission" date="2016-09" db="EMBL/GenBank/DDBJ databases">
        <title>Draft genome sequence of the soil isolate, Lysinibacillus fusiformis M5, a potential hypoxanthine producer.</title>
        <authorList>
            <person name="Gallegos-Monterrosa R."/>
            <person name="Maroti G."/>
            <person name="Balint B."/>
            <person name="Kovacs A.T."/>
        </authorList>
    </citation>
    <scope>NUCLEOTIDE SEQUENCE [LARGE SCALE GENOMIC DNA]</scope>
    <source>
        <strain evidence="16 17">M5</strain>
    </source>
</reference>
<keyword evidence="11 13" id="KW-0472">Membrane</keyword>
<dbReference type="InterPro" id="IPR036097">
    <property type="entry name" value="HisK_dim/P_sf"/>
</dbReference>
<feature type="transmembrane region" description="Helical" evidence="13">
    <location>
        <begin position="160"/>
        <end position="179"/>
    </location>
</feature>
<dbReference type="InterPro" id="IPR003594">
    <property type="entry name" value="HATPase_dom"/>
</dbReference>
<dbReference type="GO" id="GO:0016036">
    <property type="term" value="P:cellular response to phosphate starvation"/>
    <property type="evidence" value="ECO:0007669"/>
    <property type="project" value="TreeGrafter"/>
</dbReference>
<dbReference type="CDD" id="cd06225">
    <property type="entry name" value="HAMP"/>
    <property type="match status" value="1"/>
</dbReference>
<dbReference type="Pfam" id="PF00512">
    <property type="entry name" value="HisKA"/>
    <property type="match status" value="1"/>
</dbReference>
<evidence type="ECO:0000256" key="7">
    <source>
        <dbReference type="ARBA" id="ARBA00022741"/>
    </source>
</evidence>
<dbReference type="GO" id="GO:0004721">
    <property type="term" value="F:phosphoprotein phosphatase activity"/>
    <property type="evidence" value="ECO:0007669"/>
    <property type="project" value="TreeGrafter"/>
</dbReference>
<dbReference type="FunFam" id="1.10.287.130:FF:000001">
    <property type="entry name" value="Two-component sensor histidine kinase"/>
    <property type="match status" value="1"/>
</dbReference>
<dbReference type="Proteomes" id="UP000094784">
    <property type="component" value="Unassembled WGS sequence"/>
</dbReference>
<dbReference type="GO" id="GO:0005524">
    <property type="term" value="F:ATP binding"/>
    <property type="evidence" value="ECO:0007669"/>
    <property type="project" value="UniProtKB-KW"/>
</dbReference>
<keyword evidence="13" id="KW-1133">Transmembrane helix</keyword>
<dbReference type="GO" id="GO:0000155">
    <property type="term" value="F:phosphorelay sensor kinase activity"/>
    <property type="evidence" value="ECO:0007669"/>
    <property type="project" value="InterPro"/>
</dbReference>
<dbReference type="PRINTS" id="PR00344">
    <property type="entry name" value="BCTRLSENSOR"/>
</dbReference>
<dbReference type="InterPro" id="IPR050351">
    <property type="entry name" value="BphY/WalK/GraS-like"/>
</dbReference>
<evidence type="ECO:0000256" key="10">
    <source>
        <dbReference type="ARBA" id="ARBA00023012"/>
    </source>
</evidence>
<keyword evidence="7" id="KW-0547">Nucleotide-binding</keyword>
<dbReference type="InterPro" id="IPR004358">
    <property type="entry name" value="Sig_transdc_His_kin-like_C"/>
</dbReference>
<dbReference type="SMART" id="SM00304">
    <property type="entry name" value="HAMP"/>
    <property type="match status" value="1"/>
</dbReference>
<evidence type="ECO:0000256" key="8">
    <source>
        <dbReference type="ARBA" id="ARBA00022777"/>
    </source>
</evidence>
<dbReference type="SUPFAM" id="SSF55874">
    <property type="entry name" value="ATPase domain of HSP90 chaperone/DNA topoisomerase II/histidine kinase"/>
    <property type="match status" value="1"/>
</dbReference>
<dbReference type="SUPFAM" id="SSF47384">
    <property type="entry name" value="Homodimeric domain of signal transducing histidine kinase"/>
    <property type="match status" value="1"/>
</dbReference>
<evidence type="ECO:0000256" key="12">
    <source>
        <dbReference type="SAM" id="Coils"/>
    </source>
</evidence>
<dbReference type="Gene3D" id="6.10.340.10">
    <property type="match status" value="1"/>
</dbReference>
<dbReference type="Gene3D" id="1.10.287.130">
    <property type="match status" value="1"/>
</dbReference>
<feature type="domain" description="HAMP" evidence="15">
    <location>
        <begin position="180"/>
        <end position="232"/>
    </location>
</feature>
<evidence type="ECO:0000313" key="17">
    <source>
        <dbReference type="Proteomes" id="UP000094784"/>
    </source>
</evidence>
<dbReference type="EC" id="2.7.13.3" evidence="3"/>
<dbReference type="EMBL" id="MECQ01000002">
    <property type="protein sequence ID" value="ODV54195.1"/>
    <property type="molecule type" value="Genomic_DNA"/>
</dbReference>
<protein>
    <recommendedName>
        <fullName evidence="3">histidine kinase</fullName>
        <ecNumber evidence="3">2.7.13.3</ecNumber>
    </recommendedName>
</protein>
<comment type="caution">
    <text evidence="16">The sequence shown here is derived from an EMBL/GenBank/DDBJ whole genome shotgun (WGS) entry which is preliminary data.</text>
</comment>
<keyword evidence="10" id="KW-0902">Two-component regulatory system</keyword>
<dbReference type="PROSITE" id="PS50109">
    <property type="entry name" value="HIS_KIN"/>
    <property type="match status" value="1"/>
</dbReference>
<evidence type="ECO:0000313" key="16">
    <source>
        <dbReference type="EMBL" id="ODV54195.1"/>
    </source>
</evidence>
<dbReference type="GO" id="GO:0005886">
    <property type="term" value="C:plasma membrane"/>
    <property type="evidence" value="ECO:0007669"/>
    <property type="project" value="UniProtKB-SubCell"/>
</dbReference>
<name>A0A1E4R185_9BACI</name>
<keyword evidence="6" id="KW-0808">Transferase</keyword>
<keyword evidence="4" id="KW-1003">Cell membrane</keyword>
<dbReference type="SMART" id="SM00388">
    <property type="entry name" value="HisKA"/>
    <property type="match status" value="1"/>
</dbReference>
<sequence length="466" mass="52548">MRKLSLKLGIIFFITLFCIETFMMFFLHASLTNSRVEEELASLQARGNSHRTILEQNFNKETLAHVVLMESEESTDVVVTDAEGTILASSQLHPEIKNLINKLDGTIPYEGKILQNNWQQAKAIATISPMQKEQTTIGYVFMFQNTDSIHALMKRLNKHFLIVGIVSGLVTIAVIIVLSRKLAEPLIQMKEATLKMSKGDFTVALSTNGKDELGDLSNAIQLLSNELNHLRQERKEFLSSIAHELRTPITFIKGYTDILYKRDLSVQDRQKYLAIILEETNRLSRLIKDLFDLAKMDENSFVIEKQNLDLQAFFTGIKGKLSPAFQEKDIHFDVCCEKGLTLWADEARLEQIIINLLNNALTYCGQGDTTTVNVKKVNGVLTIIIRDTGRGIPNKDLPFIFERFYRVEKSRSRALGGSGLGLAIVKELVQAHGGEVTVKSELNKGTVFELSFKGVGADENHFMHRR</sequence>
<gene>
    <name evidence="16" type="ORF">BG258_19255</name>
</gene>
<feature type="coiled-coil region" evidence="12">
    <location>
        <begin position="213"/>
        <end position="240"/>
    </location>
</feature>
<dbReference type="InterPro" id="IPR036890">
    <property type="entry name" value="HATPase_C_sf"/>
</dbReference>
<dbReference type="SMART" id="SM00387">
    <property type="entry name" value="HATPase_c"/>
    <property type="match status" value="1"/>
</dbReference>
<keyword evidence="8 16" id="KW-0418">Kinase</keyword>
<evidence type="ECO:0000256" key="9">
    <source>
        <dbReference type="ARBA" id="ARBA00022840"/>
    </source>
</evidence>
<feature type="transmembrane region" description="Helical" evidence="13">
    <location>
        <begin position="6"/>
        <end position="27"/>
    </location>
</feature>
<evidence type="ECO:0000256" key="3">
    <source>
        <dbReference type="ARBA" id="ARBA00012438"/>
    </source>
</evidence>
<evidence type="ECO:0000256" key="1">
    <source>
        <dbReference type="ARBA" id="ARBA00000085"/>
    </source>
</evidence>
<keyword evidence="9" id="KW-0067">ATP-binding</keyword>
<evidence type="ECO:0000259" key="15">
    <source>
        <dbReference type="PROSITE" id="PS50885"/>
    </source>
</evidence>
<keyword evidence="13" id="KW-0812">Transmembrane</keyword>
<dbReference type="FunFam" id="3.30.565.10:FF:000006">
    <property type="entry name" value="Sensor histidine kinase WalK"/>
    <property type="match status" value="1"/>
</dbReference>
<organism evidence="16 17">
    <name type="scientific">Lysinibacillus fusiformis</name>
    <dbReference type="NCBI Taxonomy" id="28031"/>
    <lineage>
        <taxon>Bacteria</taxon>
        <taxon>Bacillati</taxon>
        <taxon>Bacillota</taxon>
        <taxon>Bacilli</taxon>
        <taxon>Bacillales</taxon>
        <taxon>Bacillaceae</taxon>
        <taxon>Lysinibacillus</taxon>
    </lineage>
</organism>
<dbReference type="Pfam" id="PF00672">
    <property type="entry name" value="HAMP"/>
    <property type="match status" value="1"/>
</dbReference>
<dbReference type="InterPro" id="IPR003660">
    <property type="entry name" value="HAMP_dom"/>
</dbReference>
<evidence type="ECO:0000259" key="14">
    <source>
        <dbReference type="PROSITE" id="PS50109"/>
    </source>
</evidence>
<dbReference type="RefSeq" id="WP_069482776.1">
    <property type="nucleotide sequence ID" value="NZ_KV766182.1"/>
</dbReference>
<evidence type="ECO:0000256" key="4">
    <source>
        <dbReference type="ARBA" id="ARBA00022475"/>
    </source>
</evidence>
<dbReference type="PANTHER" id="PTHR45453:SF1">
    <property type="entry name" value="PHOSPHATE REGULON SENSOR PROTEIN PHOR"/>
    <property type="match status" value="1"/>
</dbReference>
<proteinExistence type="predicted"/>
<comment type="catalytic activity">
    <reaction evidence="1">
        <text>ATP + protein L-histidine = ADP + protein N-phospho-L-histidine.</text>
        <dbReference type="EC" id="2.7.13.3"/>
    </reaction>
</comment>
<evidence type="ECO:0000256" key="11">
    <source>
        <dbReference type="ARBA" id="ARBA00023136"/>
    </source>
</evidence>
<keyword evidence="5" id="KW-0597">Phosphoprotein</keyword>
<evidence type="ECO:0000256" key="2">
    <source>
        <dbReference type="ARBA" id="ARBA00004651"/>
    </source>
</evidence>